<proteinExistence type="inferred from homology"/>
<dbReference type="GO" id="GO:0016787">
    <property type="term" value="F:hydrolase activity"/>
    <property type="evidence" value="ECO:0007669"/>
    <property type="project" value="UniProtKB-KW"/>
</dbReference>
<sequence>MDISLNISKPAQPIVRKVEPPTFAKKKAKTQNDFSFKFTKGSKVKAIVAKKRSPGLLVKKQQMKLTTVETIDEKPNADIFQNDETNEEDEPPIQLSLNVTQGNESDRMKTAEKIIRKKLTKKQRKELILEKKSVEFRQEFDNPIKSVEPTKPKKQFKDKAKKMSSLFANNADIPIVGQRLVHPVSEKVFTGEAMSSIGLHEHAVKNLADILHITELTTVQKRTVPVALSGRDVLVRSQTGSGKTLAYALPIVQKLQEIRPKLSRKDGILAVIIVPTRELAIQSYELLVKLLKPYQWVVSTYISGGEKRKTEKARLRKGVNVLVGTPGRLCDHLLHTESFKLDKVKWLVLDEADRLFELGYEKDVKKIVDALNTEKVEEGNPFAKKRESSIQTLLLSATLTHSVRQLAGLALKNPFYIDTSDVTNEDILKSNAFNDSFDEAITDDKLVLPSTVSQSYVLVPPKLRLVTLSGLIASESVKPSKILVFLATEQLVEFHHDLMIEALTKRILDVDDDEEQPDEDSDDDGEEPILGGVRFFKLHGSLTQVERSAVFKAFRDAKSGVLLTTDVAARGIDIPMVDLVVQFFPPQRIQDYVHRVGRTGRAGKTGRAILFLSPVETDFVRLLEDKRIRIAQEDSTKYLKGIVQTNGISSTMEESASELQRKFEGIIQDDTEMHDRACKVHIL</sequence>
<evidence type="ECO:0000313" key="10">
    <source>
        <dbReference type="EMBL" id="KAJ6638978.1"/>
    </source>
</evidence>
<dbReference type="CDD" id="cd17949">
    <property type="entry name" value="DEADc_DDX31"/>
    <property type="match status" value="1"/>
</dbReference>
<dbReference type="SUPFAM" id="SSF52540">
    <property type="entry name" value="P-loop containing nucleoside triphosphate hydrolases"/>
    <property type="match status" value="1"/>
</dbReference>
<keyword evidence="3 6" id="KW-0347">Helicase</keyword>
<organism evidence="10 11">
    <name type="scientific">Pseudolycoriella hygida</name>
    <dbReference type="NCBI Taxonomy" id="35572"/>
    <lineage>
        <taxon>Eukaryota</taxon>
        <taxon>Metazoa</taxon>
        <taxon>Ecdysozoa</taxon>
        <taxon>Arthropoda</taxon>
        <taxon>Hexapoda</taxon>
        <taxon>Insecta</taxon>
        <taxon>Pterygota</taxon>
        <taxon>Neoptera</taxon>
        <taxon>Endopterygota</taxon>
        <taxon>Diptera</taxon>
        <taxon>Nematocera</taxon>
        <taxon>Sciaroidea</taxon>
        <taxon>Sciaridae</taxon>
        <taxon>Pseudolycoriella</taxon>
    </lineage>
</organism>
<dbReference type="PROSITE" id="PS51194">
    <property type="entry name" value="HELICASE_CTER"/>
    <property type="match status" value="1"/>
</dbReference>
<dbReference type="InterPro" id="IPR001650">
    <property type="entry name" value="Helicase_C-like"/>
</dbReference>
<keyword evidence="5 7" id="KW-0694">RNA-binding</keyword>
<protein>
    <recommendedName>
        <fullName evidence="7">ATP-dependent RNA helicase</fullName>
        <ecNumber evidence="7">3.6.4.13</ecNumber>
    </recommendedName>
</protein>
<dbReference type="Pfam" id="PF00271">
    <property type="entry name" value="Helicase_C"/>
    <property type="match status" value="1"/>
</dbReference>
<dbReference type="SMART" id="SM00487">
    <property type="entry name" value="DEXDc"/>
    <property type="match status" value="1"/>
</dbReference>
<dbReference type="GO" id="GO:0003723">
    <property type="term" value="F:RNA binding"/>
    <property type="evidence" value="ECO:0007669"/>
    <property type="project" value="UniProtKB-UniRule"/>
</dbReference>
<gene>
    <name evidence="10" type="ORF">Bhyg_11716</name>
</gene>
<dbReference type="Gene3D" id="3.40.50.300">
    <property type="entry name" value="P-loop containing nucleotide triphosphate hydrolases"/>
    <property type="match status" value="2"/>
</dbReference>
<evidence type="ECO:0000256" key="7">
    <source>
        <dbReference type="RuleBase" id="RU365068"/>
    </source>
</evidence>
<dbReference type="CDD" id="cd18787">
    <property type="entry name" value="SF2_C_DEAD"/>
    <property type="match status" value="1"/>
</dbReference>
<dbReference type="InterPro" id="IPR011545">
    <property type="entry name" value="DEAD/DEAH_box_helicase_dom"/>
</dbReference>
<dbReference type="OrthoDB" id="422663at2759"/>
<evidence type="ECO:0000256" key="3">
    <source>
        <dbReference type="ARBA" id="ARBA00022806"/>
    </source>
</evidence>
<dbReference type="Proteomes" id="UP001151699">
    <property type="component" value="Chromosome X"/>
</dbReference>
<keyword evidence="2 6" id="KW-0378">Hydrolase</keyword>
<comment type="function">
    <text evidence="7">RNA helicase.</text>
</comment>
<dbReference type="InterPro" id="IPR027417">
    <property type="entry name" value="P-loop_NTPase"/>
</dbReference>
<dbReference type="InterPro" id="IPR000629">
    <property type="entry name" value="RNA-helicase_DEAD-box_CS"/>
</dbReference>
<dbReference type="PROSITE" id="PS00039">
    <property type="entry name" value="DEAD_ATP_HELICASE"/>
    <property type="match status" value="1"/>
</dbReference>
<dbReference type="InterPro" id="IPR014001">
    <property type="entry name" value="Helicase_ATP-bd"/>
</dbReference>
<feature type="domain" description="Helicase C-terminal" evidence="9">
    <location>
        <begin position="451"/>
        <end position="643"/>
    </location>
</feature>
<evidence type="ECO:0000256" key="1">
    <source>
        <dbReference type="ARBA" id="ARBA00022741"/>
    </source>
</evidence>
<dbReference type="GO" id="GO:0003724">
    <property type="term" value="F:RNA helicase activity"/>
    <property type="evidence" value="ECO:0007669"/>
    <property type="project" value="UniProtKB-EC"/>
</dbReference>
<accession>A0A9Q0MW33</accession>
<dbReference type="SMART" id="SM00490">
    <property type="entry name" value="HELICc"/>
    <property type="match status" value="1"/>
</dbReference>
<dbReference type="EC" id="3.6.4.13" evidence="7"/>
<evidence type="ECO:0000256" key="2">
    <source>
        <dbReference type="ARBA" id="ARBA00022801"/>
    </source>
</evidence>
<evidence type="ECO:0000259" key="9">
    <source>
        <dbReference type="PROSITE" id="PS51194"/>
    </source>
</evidence>
<dbReference type="PROSITE" id="PS51192">
    <property type="entry name" value="HELICASE_ATP_BIND_1"/>
    <property type="match status" value="1"/>
</dbReference>
<reference evidence="10" key="1">
    <citation type="submission" date="2022-07" db="EMBL/GenBank/DDBJ databases">
        <authorList>
            <person name="Trinca V."/>
            <person name="Uliana J.V.C."/>
            <person name="Torres T.T."/>
            <person name="Ward R.J."/>
            <person name="Monesi N."/>
        </authorList>
    </citation>
    <scope>NUCLEOTIDE SEQUENCE</scope>
    <source>
        <strain evidence="10">HSMRA1968</strain>
        <tissue evidence="10">Whole embryos</tissue>
    </source>
</reference>
<dbReference type="EMBL" id="WJQU01000003">
    <property type="protein sequence ID" value="KAJ6638978.1"/>
    <property type="molecule type" value="Genomic_DNA"/>
</dbReference>
<name>A0A9Q0MW33_9DIPT</name>
<dbReference type="GO" id="GO:0005524">
    <property type="term" value="F:ATP binding"/>
    <property type="evidence" value="ECO:0007669"/>
    <property type="project" value="UniProtKB-UniRule"/>
</dbReference>
<feature type="domain" description="Helicase ATP-binding" evidence="8">
    <location>
        <begin position="224"/>
        <end position="417"/>
    </location>
</feature>
<evidence type="ECO:0000256" key="4">
    <source>
        <dbReference type="ARBA" id="ARBA00022840"/>
    </source>
</evidence>
<comment type="caution">
    <text evidence="10">The sequence shown here is derived from an EMBL/GenBank/DDBJ whole genome shotgun (WGS) entry which is preliminary data.</text>
</comment>
<evidence type="ECO:0000256" key="6">
    <source>
        <dbReference type="RuleBase" id="RU000492"/>
    </source>
</evidence>
<evidence type="ECO:0000259" key="8">
    <source>
        <dbReference type="PROSITE" id="PS51192"/>
    </source>
</evidence>
<dbReference type="Pfam" id="PF00270">
    <property type="entry name" value="DEAD"/>
    <property type="match status" value="1"/>
</dbReference>
<evidence type="ECO:0000313" key="11">
    <source>
        <dbReference type="Proteomes" id="UP001151699"/>
    </source>
</evidence>
<keyword evidence="11" id="KW-1185">Reference proteome</keyword>
<dbReference type="AlphaFoldDB" id="A0A9Q0MW33"/>
<comment type="similarity">
    <text evidence="6">Belongs to the DEAD box helicase family.</text>
</comment>
<keyword evidence="1 6" id="KW-0547">Nucleotide-binding</keyword>
<evidence type="ECO:0000256" key="5">
    <source>
        <dbReference type="ARBA" id="ARBA00022884"/>
    </source>
</evidence>
<comment type="domain">
    <text evidence="7">The Q motif is unique to and characteristic of the DEAD box family of RNA helicases and controls ATP binding and hydrolysis.</text>
</comment>
<keyword evidence="4 6" id="KW-0067">ATP-binding</keyword>
<dbReference type="PANTHER" id="PTHR24031">
    <property type="entry name" value="RNA HELICASE"/>
    <property type="match status" value="1"/>
</dbReference>
<comment type="catalytic activity">
    <reaction evidence="7">
        <text>ATP + H2O = ADP + phosphate + H(+)</text>
        <dbReference type="Rhea" id="RHEA:13065"/>
        <dbReference type="ChEBI" id="CHEBI:15377"/>
        <dbReference type="ChEBI" id="CHEBI:15378"/>
        <dbReference type="ChEBI" id="CHEBI:30616"/>
        <dbReference type="ChEBI" id="CHEBI:43474"/>
        <dbReference type="ChEBI" id="CHEBI:456216"/>
        <dbReference type="EC" id="3.6.4.13"/>
    </reaction>
</comment>